<evidence type="ECO:0000313" key="8">
    <source>
        <dbReference type="Proteomes" id="UP000076989"/>
    </source>
</evidence>
<feature type="domain" description="NADP-dependent oxidoreductase" evidence="1">
    <location>
        <begin position="17"/>
        <end position="305"/>
    </location>
</feature>
<dbReference type="RefSeq" id="WP_003642346.1">
    <property type="nucleotide sequence ID" value="NZ_AP028145.1"/>
</dbReference>
<evidence type="ECO:0000313" key="3">
    <source>
        <dbReference type="EMBL" id="KZU96495.1"/>
    </source>
</evidence>
<dbReference type="EMBL" id="LUWI01000022">
    <property type="protein sequence ID" value="KZU03594.1"/>
    <property type="molecule type" value="Genomic_DNA"/>
</dbReference>
<dbReference type="SUPFAM" id="SSF51430">
    <property type="entry name" value="NAD(P)-linked oxidoreductase"/>
    <property type="match status" value="1"/>
</dbReference>
<evidence type="ECO:0000313" key="6">
    <source>
        <dbReference type="Proteomes" id="UP000076872"/>
    </source>
</evidence>
<dbReference type="EMBL" id="LUXO01000030">
    <property type="protein sequence ID" value="KZV02731.1"/>
    <property type="molecule type" value="Genomic_DNA"/>
</dbReference>
<dbReference type="Proteomes" id="UP000076872">
    <property type="component" value="Unassembled WGS sequence"/>
</dbReference>
<dbReference type="EMBL" id="LUXM01000019">
    <property type="protein sequence ID" value="KZU96495.1"/>
    <property type="molecule type" value="Genomic_DNA"/>
</dbReference>
<reference evidence="5 9" key="2">
    <citation type="submission" date="2020-12" db="EMBL/GenBank/DDBJ databases">
        <title>Whole genome sequencing of Lactobacillus plantarum PC518.</title>
        <authorList>
            <person name="Guo Q."/>
        </authorList>
    </citation>
    <scope>NUCLEOTIDE SEQUENCE [LARGE SCALE GENOMIC DNA]</scope>
    <source>
        <strain evidence="5 9">PC518</strain>
    </source>
</reference>
<proteinExistence type="predicted"/>
<evidence type="ECO:0000313" key="5">
    <source>
        <dbReference type="EMBL" id="QQM61432.1"/>
    </source>
</evidence>
<evidence type="ECO:0000313" key="7">
    <source>
        <dbReference type="Proteomes" id="UP000076882"/>
    </source>
</evidence>
<organism evidence="3 7">
    <name type="scientific">Lactiplantibacillus plantarum</name>
    <name type="common">Lactobacillus plantarum</name>
    <dbReference type="NCBI Taxonomy" id="1590"/>
    <lineage>
        <taxon>Bacteria</taxon>
        <taxon>Bacillati</taxon>
        <taxon>Bacillota</taxon>
        <taxon>Bacilli</taxon>
        <taxon>Lactobacillales</taxon>
        <taxon>Lactobacillaceae</taxon>
        <taxon>Lactiplantibacillus</taxon>
    </lineage>
</organism>
<dbReference type="Pfam" id="PF00248">
    <property type="entry name" value="Aldo_ket_red"/>
    <property type="match status" value="1"/>
</dbReference>
<dbReference type="EMBL" id="CP066817">
    <property type="protein sequence ID" value="QQM61432.1"/>
    <property type="molecule type" value="Genomic_DNA"/>
</dbReference>
<dbReference type="Gene3D" id="3.20.20.100">
    <property type="entry name" value="NADP-dependent oxidoreductase domain"/>
    <property type="match status" value="1"/>
</dbReference>
<protein>
    <submittedName>
        <fullName evidence="3 5">Aldo/keto reductase</fullName>
    </submittedName>
</protein>
<name>A0A0L7Y2Q2_LACPN</name>
<dbReference type="KEGG" id="lpb:SH83_12965"/>
<dbReference type="PRINTS" id="PR00069">
    <property type="entry name" value="ALDKETRDTASE"/>
</dbReference>
<dbReference type="Proteomes" id="UP000595466">
    <property type="component" value="Chromosome"/>
</dbReference>
<gene>
    <name evidence="5" type="ORF">JH395_02435</name>
    <name evidence="3" type="ORF">Lp19_1107</name>
    <name evidence="4" type="ORF">NAB2_1885</name>
    <name evidence="2" type="ORF">Nizo2260_1834</name>
</gene>
<evidence type="ECO:0000313" key="2">
    <source>
        <dbReference type="EMBL" id="KZU03594.1"/>
    </source>
</evidence>
<evidence type="ECO:0000313" key="9">
    <source>
        <dbReference type="Proteomes" id="UP000595466"/>
    </source>
</evidence>
<dbReference type="InterPro" id="IPR020471">
    <property type="entry name" value="AKR"/>
</dbReference>
<dbReference type="GO" id="GO:0016491">
    <property type="term" value="F:oxidoreductase activity"/>
    <property type="evidence" value="ECO:0007669"/>
    <property type="project" value="InterPro"/>
</dbReference>
<dbReference type="InterPro" id="IPR036812">
    <property type="entry name" value="NAD(P)_OxRdtase_dom_sf"/>
</dbReference>
<evidence type="ECO:0000313" key="4">
    <source>
        <dbReference type="EMBL" id="KZV02731.1"/>
    </source>
</evidence>
<dbReference type="Proteomes" id="UP000076882">
    <property type="component" value="Unassembled WGS sequence"/>
</dbReference>
<dbReference type="GO" id="GO:0005829">
    <property type="term" value="C:cytosol"/>
    <property type="evidence" value="ECO:0007669"/>
    <property type="project" value="TreeGrafter"/>
</dbReference>
<dbReference type="InterPro" id="IPR050523">
    <property type="entry name" value="AKR_Detox_Biosynth"/>
</dbReference>
<dbReference type="AlphaFoldDB" id="A0A0L7Y2Q2"/>
<dbReference type="CDD" id="cd19092">
    <property type="entry name" value="AKR_BsYcsN_EcYdhF-like"/>
    <property type="match status" value="1"/>
</dbReference>
<accession>A0A0L7Y2Q2</accession>
<dbReference type="PANTHER" id="PTHR43364">
    <property type="entry name" value="NADH-SPECIFIC METHYLGLYOXAL REDUCTASE-RELATED"/>
    <property type="match status" value="1"/>
</dbReference>
<dbReference type="InterPro" id="IPR023210">
    <property type="entry name" value="NADP_OxRdtase_dom"/>
</dbReference>
<reference evidence="6 7" key="1">
    <citation type="submission" date="2016-03" db="EMBL/GenBank/DDBJ databases">
        <title>Comparative genomics of 54 Lactobacillus plantarum strains reveals genomic uncoupling from niche constraints.</title>
        <authorList>
            <person name="Martino M.E."/>
        </authorList>
    </citation>
    <scope>NUCLEOTIDE SEQUENCE [LARGE SCALE GENOMIC DNA]</scope>
    <source>
        <strain evidence="3 7">19.1</strain>
        <strain evidence="4 6">NAB2</strain>
        <strain evidence="2 8">Nizo2260</strain>
    </source>
</reference>
<dbReference type="PATRIC" id="fig|1590.144.peg.2691"/>
<evidence type="ECO:0000259" key="1">
    <source>
        <dbReference type="Pfam" id="PF00248"/>
    </source>
</evidence>
<dbReference type="PANTHER" id="PTHR43364:SF1">
    <property type="entry name" value="OXIDOREDUCTASE YDHF"/>
    <property type="match status" value="1"/>
</dbReference>
<dbReference type="OMA" id="VVYAWVM"/>
<dbReference type="Proteomes" id="UP000076989">
    <property type="component" value="Unassembled WGS sequence"/>
</dbReference>
<sequence>MKTIQIGASQLKASAVALGIMRMVRLDTDAAANVLETVHDRGVNFIDSADIYGNGDSERIFGQALKQSSLKREDFFIQSKGGIVLDPEKSSGELVFGQRYDFSKQHLIATVDKILQRMQLDYLDSFLLHRPDPLMDPAEVAAAFDELQATGKVRHFGVSNFNPMQVEMLQAAVSQKLMINQLQFGVMHTGPIQFGLHTNMQDTASLNHDGEIIEYSRLHHMTIQAWSPYQYGMFAGTFIDNPKFPELNAKLQELADQYHVTKNAIATAWILRHPANMQVILGSMNPQHLDESIAGTDVTLTRQEWYDVYFAAGNDLP</sequence>